<dbReference type="GO" id="GO:0005975">
    <property type="term" value="P:carbohydrate metabolic process"/>
    <property type="evidence" value="ECO:0007669"/>
    <property type="project" value="InterPro"/>
</dbReference>
<dbReference type="CDD" id="cd08023">
    <property type="entry name" value="GH16_laminarinase_like"/>
    <property type="match status" value="1"/>
</dbReference>
<comment type="similarity">
    <text evidence="1">Belongs to the glycosyl hydrolase 16 family.</text>
</comment>
<organism evidence="3 4">
    <name type="scientific">Candidatus Eisenbergiella merdipullorum</name>
    <dbReference type="NCBI Taxonomy" id="2838553"/>
    <lineage>
        <taxon>Bacteria</taxon>
        <taxon>Bacillati</taxon>
        <taxon>Bacillota</taxon>
        <taxon>Clostridia</taxon>
        <taxon>Lachnospirales</taxon>
        <taxon>Lachnospiraceae</taxon>
        <taxon>Eisenbergiella</taxon>
    </lineage>
</organism>
<proteinExistence type="inferred from homology"/>
<reference evidence="3" key="1">
    <citation type="journal article" date="2021" name="PeerJ">
        <title>Extensive microbial diversity within the chicken gut microbiome revealed by metagenomics and culture.</title>
        <authorList>
            <person name="Gilroy R."/>
            <person name="Ravi A."/>
            <person name="Getino M."/>
            <person name="Pursley I."/>
            <person name="Horton D.L."/>
            <person name="Alikhan N.F."/>
            <person name="Baker D."/>
            <person name="Gharbi K."/>
            <person name="Hall N."/>
            <person name="Watson M."/>
            <person name="Adriaenssens E.M."/>
            <person name="Foster-Nyarko E."/>
            <person name="Jarju S."/>
            <person name="Secka A."/>
            <person name="Antonio M."/>
            <person name="Oren A."/>
            <person name="Chaudhuri R.R."/>
            <person name="La Ragione R."/>
            <person name="Hildebrand F."/>
            <person name="Pallen M.J."/>
        </authorList>
    </citation>
    <scope>NUCLEOTIDE SEQUENCE</scope>
    <source>
        <strain evidence="3">CHK179-7159</strain>
    </source>
</reference>
<dbReference type="Pfam" id="PF00722">
    <property type="entry name" value="Glyco_hydro_16"/>
    <property type="match status" value="1"/>
</dbReference>
<dbReference type="Gene3D" id="2.60.120.200">
    <property type="match status" value="1"/>
</dbReference>
<evidence type="ECO:0000256" key="1">
    <source>
        <dbReference type="ARBA" id="ARBA00006865"/>
    </source>
</evidence>
<name>A0A9D2I7F0_9FIRM</name>
<dbReference type="PROSITE" id="PS51762">
    <property type="entry name" value="GH16_2"/>
    <property type="match status" value="1"/>
</dbReference>
<feature type="domain" description="GH16" evidence="2">
    <location>
        <begin position="2"/>
        <end position="265"/>
    </location>
</feature>
<dbReference type="PANTHER" id="PTHR10963">
    <property type="entry name" value="GLYCOSYL HYDROLASE-RELATED"/>
    <property type="match status" value="1"/>
</dbReference>
<evidence type="ECO:0000313" key="4">
    <source>
        <dbReference type="Proteomes" id="UP000886858"/>
    </source>
</evidence>
<sequence length="265" mass="30549">MSKYYESPLPSGKNWKLIWNDEFDGDSLDMSKWSFRHHLFHKEYPAYTEEGVAVFDGCLHIQVVKKDGRYCSAQLQTGENYLDRPGEGIWPIAPFSKPKFLHKYGYYECRCRLPRQKGWWAAFWLQSPVIGCSPDPKQSGVEVDIMETFSDYGVISSETVSNNTHWSGYGKDHKSGGLFPVKLQPTDDGFHVFGVEWSRDGYVFYTDGVETNRMTEAVSDVEQFILVTTECDGFRREEPGPTEDLQKLVLPDEFTVDYVRVWDEA</sequence>
<dbReference type="EMBL" id="DWYY01000076">
    <property type="protein sequence ID" value="HJA92928.1"/>
    <property type="molecule type" value="Genomic_DNA"/>
</dbReference>
<dbReference type="InterPro" id="IPR013320">
    <property type="entry name" value="ConA-like_dom_sf"/>
</dbReference>
<protein>
    <submittedName>
        <fullName evidence="3">Glycoside hydrolase family 16 protein</fullName>
    </submittedName>
</protein>
<dbReference type="AlphaFoldDB" id="A0A9D2I7F0"/>
<evidence type="ECO:0000259" key="2">
    <source>
        <dbReference type="PROSITE" id="PS51762"/>
    </source>
</evidence>
<dbReference type="InterPro" id="IPR050546">
    <property type="entry name" value="Glycosyl_Hydrlase_16"/>
</dbReference>
<dbReference type="Proteomes" id="UP000886858">
    <property type="component" value="Unassembled WGS sequence"/>
</dbReference>
<reference evidence="3" key="2">
    <citation type="submission" date="2021-04" db="EMBL/GenBank/DDBJ databases">
        <authorList>
            <person name="Gilroy R."/>
        </authorList>
    </citation>
    <scope>NUCLEOTIDE SEQUENCE</scope>
    <source>
        <strain evidence="3">CHK179-7159</strain>
    </source>
</reference>
<dbReference type="PANTHER" id="PTHR10963:SF55">
    <property type="entry name" value="GLYCOSIDE HYDROLASE FAMILY 16 PROTEIN"/>
    <property type="match status" value="1"/>
</dbReference>
<comment type="caution">
    <text evidence="3">The sequence shown here is derived from an EMBL/GenBank/DDBJ whole genome shotgun (WGS) entry which is preliminary data.</text>
</comment>
<evidence type="ECO:0000313" key="3">
    <source>
        <dbReference type="EMBL" id="HJA92928.1"/>
    </source>
</evidence>
<accession>A0A9D2I7F0</accession>
<dbReference type="GO" id="GO:0004553">
    <property type="term" value="F:hydrolase activity, hydrolyzing O-glycosyl compounds"/>
    <property type="evidence" value="ECO:0007669"/>
    <property type="project" value="InterPro"/>
</dbReference>
<keyword evidence="3" id="KW-0378">Hydrolase</keyword>
<gene>
    <name evidence="3" type="ORF">H9717_07400</name>
</gene>
<dbReference type="SUPFAM" id="SSF49899">
    <property type="entry name" value="Concanavalin A-like lectins/glucanases"/>
    <property type="match status" value="1"/>
</dbReference>
<dbReference type="InterPro" id="IPR000757">
    <property type="entry name" value="Beta-glucanase-like"/>
</dbReference>